<gene>
    <name evidence="2" type="ORF">PISMIDRAFT_11591</name>
</gene>
<protein>
    <recommendedName>
        <fullName evidence="4">Retrotransposon gag domain-containing protein</fullName>
    </recommendedName>
</protein>
<accession>A0A0C9ZRP5</accession>
<name>A0A0C9ZRP5_9AGAM</name>
<dbReference type="PANTHER" id="PTHR33223">
    <property type="entry name" value="CCHC-TYPE DOMAIN-CONTAINING PROTEIN"/>
    <property type="match status" value="1"/>
</dbReference>
<evidence type="ECO:0000313" key="2">
    <source>
        <dbReference type="EMBL" id="KIK22418.1"/>
    </source>
</evidence>
<keyword evidence="3" id="KW-1185">Reference proteome</keyword>
<dbReference type="HOGENOM" id="CLU_068305_0_0_1"/>
<evidence type="ECO:0000313" key="3">
    <source>
        <dbReference type="Proteomes" id="UP000054018"/>
    </source>
</evidence>
<dbReference type="EMBL" id="KN833739">
    <property type="protein sequence ID" value="KIK22418.1"/>
    <property type="molecule type" value="Genomic_DNA"/>
</dbReference>
<reference evidence="2 3" key="1">
    <citation type="submission" date="2014-04" db="EMBL/GenBank/DDBJ databases">
        <authorList>
            <consortium name="DOE Joint Genome Institute"/>
            <person name="Kuo A."/>
            <person name="Kohler A."/>
            <person name="Costa M.D."/>
            <person name="Nagy L.G."/>
            <person name="Floudas D."/>
            <person name="Copeland A."/>
            <person name="Barry K.W."/>
            <person name="Cichocki N."/>
            <person name="Veneault-Fourrey C."/>
            <person name="LaButti K."/>
            <person name="Lindquist E.A."/>
            <person name="Lipzen A."/>
            <person name="Lundell T."/>
            <person name="Morin E."/>
            <person name="Murat C."/>
            <person name="Sun H."/>
            <person name="Tunlid A."/>
            <person name="Henrissat B."/>
            <person name="Grigoriev I.V."/>
            <person name="Hibbett D.S."/>
            <person name="Martin F."/>
            <person name="Nordberg H.P."/>
            <person name="Cantor M.N."/>
            <person name="Hua S.X."/>
        </authorList>
    </citation>
    <scope>NUCLEOTIDE SEQUENCE [LARGE SCALE GENOMIC DNA]</scope>
    <source>
        <strain evidence="2 3">441</strain>
    </source>
</reference>
<dbReference type="AlphaFoldDB" id="A0A0C9ZRP5"/>
<feature type="region of interest" description="Disordered" evidence="1">
    <location>
        <begin position="27"/>
        <end position="51"/>
    </location>
</feature>
<evidence type="ECO:0008006" key="4">
    <source>
        <dbReference type="Google" id="ProtNLM"/>
    </source>
</evidence>
<proteinExistence type="predicted"/>
<dbReference type="PANTHER" id="PTHR33223:SF6">
    <property type="entry name" value="CCHC-TYPE DOMAIN-CONTAINING PROTEIN"/>
    <property type="match status" value="1"/>
</dbReference>
<sequence>MATAQTPSPLGTPFNNSDLEFISDRDLVSDSPPEYMSTRVIPPSRLQSPELDDNTQSAIFRPTVPIVLTMFNPTVSISQQILPTPSNMPAPQYTSAPIPPPAVAPTATQSRTQLNVSQVTTMEMLKPFKGDEDKVQDPQTFLHTFNCIMRLAGITDAGEKIEVLQDYIIPRSEAQKWYNNLTTSQRISWTELNKAFNQQWEPIPRAEKTLENYQEELLVLKLKENKVGKTKETNGTKVWTHVIWAREALRLATAAGVESNMGLVRIIHKGLPKIIRKLTM</sequence>
<organism evidence="2 3">
    <name type="scientific">Pisolithus microcarpus 441</name>
    <dbReference type="NCBI Taxonomy" id="765257"/>
    <lineage>
        <taxon>Eukaryota</taxon>
        <taxon>Fungi</taxon>
        <taxon>Dikarya</taxon>
        <taxon>Basidiomycota</taxon>
        <taxon>Agaricomycotina</taxon>
        <taxon>Agaricomycetes</taxon>
        <taxon>Agaricomycetidae</taxon>
        <taxon>Boletales</taxon>
        <taxon>Sclerodermatineae</taxon>
        <taxon>Pisolithaceae</taxon>
        <taxon>Pisolithus</taxon>
    </lineage>
</organism>
<dbReference type="OrthoDB" id="3260975at2759"/>
<dbReference type="Proteomes" id="UP000054018">
    <property type="component" value="Unassembled WGS sequence"/>
</dbReference>
<evidence type="ECO:0000256" key="1">
    <source>
        <dbReference type="SAM" id="MobiDB-lite"/>
    </source>
</evidence>
<reference evidence="3" key="2">
    <citation type="submission" date="2015-01" db="EMBL/GenBank/DDBJ databases">
        <title>Evolutionary Origins and Diversification of the Mycorrhizal Mutualists.</title>
        <authorList>
            <consortium name="DOE Joint Genome Institute"/>
            <consortium name="Mycorrhizal Genomics Consortium"/>
            <person name="Kohler A."/>
            <person name="Kuo A."/>
            <person name="Nagy L.G."/>
            <person name="Floudas D."/>
            <person name="Copeland A."/>
            <person name="Barry K.W."/>
            <person name="Cichocki N."/>
            <person name="Veneault-Fourrey C."/>
            <person name="LaButti K."/>
            <person name="Lindquist E.A."/>
            <person name="Lipzen A."/>
            <person name="Lundell T."/>
            <person name="Morin E."/>
            <person name="Murat C."/>
            <person name="Riley R."/>
            <person name="Ohm R."/>
            <person name="Sun H."/>
            <person name="Tunlid A."/>
            <person name="Henrissat B."/>
            <person name="Grigoriev I.V."/>
            <person name="Hibbett D.S."/>
            <person name="Martin F."/>
        </authorList>
    </citation>
    <scope>NUCLEOTIDE SEQUENCE [LARGE SCALE GENOMIC DNA]</scope>
    <source>
        <strain evidence="3">441</strain>
    </source>
</reference>